<evidence type="ECO:0000256" key="1">
    <source>
        <dbReference type="SAM" id="MobiDB-lite"/>
    </source>
</evidence>
<evidence type="ECO:0000313" key="2">
    <source>
        <dbReference type="EMBL" id="KAF2854870.1"/>
    </source>
</evidence>
<evidence type="ECO:0000313" key="3">
    <source>
        <dbReference type="Proteomes" id="UP000799423"/>
    </source>
</evidence>
<dbReference type="Proteomes" id="UP000799423">
    <property type="component" value="Unassembled WGS sequence"/>
</dbReference>
<feature type="region of interest" description="Disordered" evidence="1">
    <location>
        <begin position="68"/>
        <end position="134"/>
    </location>
</feature>
<feature type="compositionally biased region" description="Pro residues" evidence="1">
    <location>
        <begin position="123"/>
        <end position="132"/>
    </location>
</feature>
<protein>
    <submittedName>
        <fullName evidence="2">Uncharacterized protein</fullName>
    </submittedName>
</protein>
<dbReference type="EMBL" id="MU006292">
    <property type="protein sequence ID" value="KAF2854870.1"/>
    <property type="molecule type" value="Genomic_DNA"/>
</dbReference>
<feature type="compositionally biased region" description="Low complexity" evidence="1">
    <location>
        <begin position="69"/>
        <end position="81"/>
    </location>
</feature>
<accession>A0A6A7BHF5</accession>
<reference evidence="2" key="1">
    <citation type="submission" date="2020-01" db="EMBL/GenBank/DDBJ databases">
        <authorList>
            <consortium name="DOE Joint Genome Institute"/>
            <person name="Haridas S."/>
            <person name="Albert R."/>
            <person name="Binder M."/>
            <person name="Bloem J."/>
            <person name="Labutti K."/>
            <person name="Salamov A."/>
            <person name="Andreopoulos B."/>
            <person name="Baker S.E."/>
            <person name="Barry K."/>
            <person name="Bills G."/>
            <person name="Bluhm B.H."/>
            <person name="Cannon C."/>
            <person name="Castanera R."/>
            <person name="Culley D.E."/>
            <person name="Daum C."/>
            <person name="Ezra D."/>
            <person name="Gonzalez J.B."/>
            <person name="Henrissat B."/>
            <person name="Kuo A."/>
            <person name="Liang C."/>
            <person name="Lipzen A."/>
            <person name="Lutzoni F."/>
            <person name="Magnuson J."/>
            <person name="Mondo S."/>
            <person name="Nolan M."/>
            <person name="Ohm R."/>
            <person name="Pangilinan J."/>
            <person name="Park H.-J."/>
            <person name="Ramirez L."/>
            <person name="Alfaro M."/>
            <person name="Sun H."/>
            <person name="Tritt A."/>
            <person name="Yoshinaga Y."/>
            <person name="Zwiers L.-H."/>
            <person name="Turgeon B.G."/>
            <person name="Goodwin S.B."/>
            <person name="Spatafora J.W."/>
            <person name="Crous P.W."/>
            <person name="Grigoriev I.V."/>
        </authorList>
    </citation>
    <scope>NUCLEOTIDE SEQUENCE</scope>
    <source>
        <strain evidence="2">IPT5</strain>
    </source>
</reference>
<sequence length="177" mass="19760">MWSRKKNELSLQTTMLRGIRRPMSSKFTFARIYCFKLYHDNDTMTVRQVAILAATDDQTIHISTNIINATPPSHPTATSSSLHNPTEPKRAQAHTTLDSYPHCTPPTAHAPTDSCHNHSHDPPFTPLHPPAMPSHHITAQYITQGASVHRTEPNSQNPTQCNPPPSPAQTHARLDRQ</sequence>
<proteinExistence type="predicted"/>
<keyword evidence="3" id="KW-1185">Reference proteome</keyword>
<feature type="compositionally biased region" description="Low complexity" evidence="1">
    <location>
        <begin position="101"/>
        <end position="112"/>
    </location>
</feature>
<dbReference type="AlphaFoldDB" id="A0A6A7BHF5"/>
<gene>
    <name evidence="2" type="ORF">T440DRAFT_465000</name>
</gene>
<feature type="region of interest" description="Disordered" evidence="1">
    <location>
        <begin position="149"/>
        <end position="177"/>
    </location>
</feature>
<name>A0A6A7BHF5_9PLEO</name>
<organism evidence="2 3">
    <name type="scientific">Plenodomus tracheiphilus IPT5</name>
    <dbReference type="NCBI Taxonomy" id="1408161"/>
    <lineage>
        <taxon>Eukaryota</taxon>
        <taxon>Fungi</taxon>
        <taxon>Dikarya</taxon>
        <taxon>Ascomycota</taxon>
        <taxon>Pezizomycotina</taxon>
        <taxon>Dothideomycetes</taxon>
        <taxon>Pleosporomycetidae</taxon>
        <taxon>Pleosporales</taxon>
        <taxon>Pleosporineae</taxon>
        <taxon>Leptosphaeriaceae</taxon>
        <taxon>Plenodomus</taxon>
    </lineage>
</organism>